<dbReference type="AlphaFoldDB" id="A0AAD6ZSM5"/>
<comment type="caution">
    <text evidence="2">The sequence shown here is derived from an EMBL/GenBank/DDBJ whole genome shotgun (WGS) entry which is preliminary data.</text>
</comment>
<evidence type="ECO:0000256" key="1">
    <source>
        <dbReference type="SAM" id="MobiDB-lite"/>
    </source>
</evidence>
<feature type="region of interest" description="Disordered" evidence="1">
    <location>
        <begin position="27"/>
        <end position="47"/>
    </location>
</feature>
<keyword evidence="3" id="KW-1185">Reference proteome</keyword>
<dbReference type="EMBL" id="JARIHO010000030">
    <property type="protein sequence ID" value="KAJ7336923.1"/>
    <property type="molecule type" value="Genomic_DNA"/>
</dbReference>
<sequence>MSSSSPDPQETTHKAKVISTVTHYTLVPVPGASGGAKSKTKPKTKKETKTKEFTYTFEASLSNYLDFLKLILEKHGEERYNITAKMLYSMKVQLAGIKKTEALDVDTLEEFNELVKDDIIAKKTLKLTVFVDMADIEKRWRKKKGANDGSDDEDVNGDDPGLYMDGLSELDRSLARFRGILEKKYQNDHNAGYTYIDPDTGTSHPLTPQMMKEWSRAMHDGQATQEAPPDHLNMFNPANRKRALHPSRIAAGANQPQGATSDIGHLASILTTVFGAQANPRQQQPQTPPKHTQDVGASTPVFPTPSKLPRFLDHAANTLGITSAPDFESPMRRNGFGPDILHLVDDHELTEMGMRKGDVIRLKAGAQSWWNGPEAKKRTHSEIDNQGSTPDPLATPPSKKVAFERRFTEGGGERFWGPRIVAGQGEKNIWYRCPVRKEFVPVPPGYRATGENEMPEAEDGEKEMDLLKPPTSQEGEGEAVDNDARLLLGLSYSAAA</sequence>
<name>A0AAD6ZSM5_9AGAR</name>
<evidence type="ECO:0000313" key="3">
    <source>
        <dbReference type="Proteomes" id="UP001218218"/>
    </source>
</evidence>
<evidence type="ECO:0000313" key="2">
    <source>
        <dbReference type="EMBL" id="KAJ7336923.1"/>
    </source>
</evidence>
<feature type="region of interest" description="Disordered" evidence="1">
    <location>
        <begin position="444"/>
        <end position="483"/>
    </location>
</feature>
<proteinExistence type="predicted"/>
<organism evidence="2 3">
    <name type="scientific">Mycena albidolilacea</name>
    <dbReference type="NCBI Taxonomy" id="1033008"/>
    <lineage>
        <taxon>Eukaryota</taxon>
        <taxon>Fungi</taxon>
        <taxon>Dikarya</taxon>
        <taxon>Basidiomycota</taxon>
        <taxon>Agaricomycotina</taxon>
        <taxon>Agaricomycetes</taxon>
        <taxon>Agaricomycetidae</taxon>
        <taxon>Agaricales</taxon>
        <taxon>Marasmiineae</taxon>
        <taxon>Mycenaceae</taxon>
        <taxon>Mycena</taxon>
    </lineage>
</organism>
<gene>
    <name evidence="2" type="ORF">DFH08DRAFT_813229</name>
</gene>
<protein>
    <submittedName>
        <fullName evidence="2">Uncharacterized protein</fullName>
    </submittedName>
</protein>
<dbReference type="Proteomes" id="UP001218218">
    <property type="component" value="Unassembled WGS sequence"/>
</dbReference>
<feature type="region of interest" description="Disordered" evidence="1">
    <location>
        <begin position="142"/>
        <end position="162"/>
    </location>
</feature>
<feature type="compositionally biased region" description="Acidic residues" evidence="1">
    <location>
        <begin position="453"/>
        <end position="462"/>
    </location>
</feature>
<accession>A0AAD6ZSM5</accession>
<reference evidence="2" key="1">
    <citation type="submission" date="2023-03" db="EMBL/GenBank/DDBJ databases">
        <title>Massive genome expansion in bonnet fungi (Mycena s.s.) driven by repeated elements and novel gene families across ecological guilds.</title>
        <authorList>
            <consortium name="Lawrence Berkeley National Laboratory"/>
            <person name="Harder C.B."/>
            <person name="Miyauchi S."/>
            <person name="Viragh M."/>
            <person name="Kuo A."/>
            <person name="Thoen E."/>
            <person name="Andreopoulos B."/>
            <person name="Lu D."/>
            <person name="Skrede I."/>
            <person name="Drula E."/>
            <person name="Henrissat B."/>
            <person name="Morin E."/>
            <person name="Kohler A."/>
            <person name="Barry K."/>
            <person name="LaButti K."/>
            <person name="Morin E."/>
            <person name="Salamov A."/>
            <person name="Lipzen A."/>
            <person name="Mereny Z."/>
            <person name="Hegedus B."/>
            <person name="Baldrian P."/>
            <person name="Stursova M."/>
            <person name="Weitz H."/>
            <person name="Taylor A."/>
            <person name="Grigoriev I.V."/>
            <person name="Nagy L.G."/>
            <person name="Martin F."/>
            <person name="Kauserud H."/>
        </authorList>
    </citation>
    <scope>NUCLEOTIDE SEQUENCE</scope>
    <source>
        <strain evidence="2">CBHHK002</strain>
    </source>
</reference>
<feature type="compositionally biased region" description="Basic and acidic residues" evidence="1">
    <location>
        <begin position="374"/>
        <end position="383"/>
    </location>
</feature>
<feature type="region of interest" description="Disordered" evidence="1">
    <location>
        <begin position="372"/>
        <end position="398"/>
    </location>
</feature>